<feature type="repeat" description="TPR" evidence="5">
    <location>
        <begin position="164"/>
        <end position="197"/>
    </location>
</feature>
<keyword evidence="10" id="KW-1185">Reference proteome</keyword>
<comment type="subcellular location">
    <subcellularLocation>
        <location evidence="1">Cell envelope</location>
    </subcellularLocation>
</comment>
<evidence type="ECO:0000313" key="10">
    <source>
        <dbReference type="Proteomes" id="UP000283087"/>
    </source>
</evidence>
<dbReference type="GO" id="GO:0017004">
    <property type="term" value="P:cytochrome complex assembly"/>
    <property type="evidence" value="ECO:0007669"/>
    <property type="project" value="UniProtKB-KW"/>
</dbReference>
<dbReference type="Gene3D" id="1.25.40.10">
    <property type="entry name" value="Tetratricopeptide repeat domain"/>
    <property type="match status" value="1"/>
</dbReference>
<feature type="domain" description="Cytochrome c-type biogenesis protein H Ig-like" evidence="7">
    <location>
        <begin position="306"/>
        <end position="413"/>
    </location>
</feature>
<keyword evidence="3" id="KW-0201">Cytochrome c-type biogenesis</keyword>
<name>A0A430KTK9_9GAMM</name>
<comment type="caution">
    <text evidence="9">The sequence shown here is derived from an EMBL/GenBank/DDBJ whole genome shotgun (WGS) entry which is preliminary data.</text>
</comment>
<keyword evidence="4 5" id="KW-0802">TPR repeat</keyword>
<dbReference type="EMBL" id="RQXW01000003">
    <property type="protein sequence ID" value="RTE66816.1"/>
    <property type="molecule type" value="Genomic_DNA"/>
</dbReference>
<gene>
    <name evidence="9" type="primary">ccmI</name>
    <name evidence="9" type="ORF">EH243_04205</name>
</gene>
<evidence type="ECO:0000256" key="4">
    <source>
        <dbReference type="ARBA" id="ARBA00022803"/>
    </source>
</evidence>
<proteinExistence type="predicted"/>
<dbReference type="AlphaFoldDB" id="A0A430KTK9"/>
<dbReference type="InterPro" id="IPR056413">
    <property type="entry name" value="TPR_CcmH_CycH"/>
</dbReference>
<keyword evidence="6" id="KW-0812">Transmembrane</keyword>
<dbReference type="SUPFAM" id="SSF48452">
    <property type="entry name" value="TPR-like"/>
    <property type="match status" value="1"/>
</dbReference>
<feature type="domain" description="Cytochrome c-type biogenesis protein H TPR" evidence="8">
    <location>
        <begin position="150"/>
        <end position="266"/>
    </location>
</feature>
<evidence type="ECO:0000313" key="9">
    <source>
        <dbReference type="EMBL" id="RTE66816.1"/>
    </source>
</evidence>
<feature type="transmembrane region" description="Helical" evidence="6">
    <location>
        <begin position="100"/>
        <end position="119"/>
    </location>
</feature>
<accession>A0A430KTK9</accession>
<dbReference type="Pfam" id="PF23914">
    <property type="entry name" value="TPR_CcmH_CycH"/>
    <property type="match status" value="1"/>
</dbReference>
<keyword evidence="6" id="KW-1133">Transmembrane helix</keyword>
<dbReference type="InterPro" id="IPR056412">
    <property type="entry name" value="Ig_CycH"/>
</dbReference>
<evidence type="ECO:0000256" key="6">
    <source>
        <dbReference type="SAM" id="Phobius"/>
    </source>
</evidence>
<evidence type="ECO:0000256" key="1">
    <source>
        <dbReference type="ARBA" id="ARBA00004196"/>
    </source>
</evidence>
<dbReference type="OrthoDB" id="9776053at2"/>
<dbReference type="InterPro" id="IPR011990">
    <property type="entry name" value="TPR-like_helical_dom_sf"/>
</dbReference>
<dbReference type="InterPro" id="IPR017560">
    <property type="entry name" value="Cyt_c_biogenesis_CcmI"/>
</dbReference>
<dbReference type="NCBIfam" id="TIGR03142">
    <property type="entry name" value="cytochro_ccmI"/>
    <property type="match status" value="1"/>
</dbReference>
<dbReference type="GO" id="GO:0005886">
    <property type="term" value="C:plasma membrane"/>
    <property type="evidence" value="ECO:0007669"/>
    <property type="project" value="TreeGrafter"/>
</dbReference>
<dbReference type="InterPro" id="IPR019734">
    <property type="entry name" value="TPR_rpt"/>
</dbReference>
<dbReference type="PROSITE" id="PS50005">
    <property type="entry name" value="TPR"/>
    <property type="match status" value="1"/>
</dbReference>
<evidence type="ECO:0000256" key="3">
    <source>
        <dbReference type="ARBA" id="ARBA00022748"/>
    </source>
</evidence>
<keyword evidence="2" id="KW-0677">Repeat</keyword>
<dbReference type="PANTHER" id="PTHR47870">
    <property type="entry name" value="CYTOCHROME C-TYPE BIOGENESIS PROTEIN CCMH"/>
    <property type="match status" value="1"/>
</dbReference>
<dbReference type="InterPro" id="IPR051263">
    <property type="entry name" value="C-type_cytochrome_biogenesis"/>
</dbReference>
<feature type="transmembrane region" description="Helical" evidence="6">
    <location>
        <begin position="6"/>
        <end position="24"/>
    </location>
</feature>
<dbReference type="RefSeq" id="WP_126157401.1">
    <property type="nucleotide sequence ID" value="NZ_RQXW01000003.1"/>
</dbReference>
<evidence type="ECO:0000256" key="5">
    <source>
        <dbReference type="PROSITE-ProRule" id="PRU00339"/>
    </source>
</evidence>
<reference evidence="9 10" key="1">
    <citation type="submission" date="2018-11" db="EMBL/GenBank/DDBJ databases">
        <title>The draft genome sequence of Amphritea opalescens ANRC-JH13T.</title>
        <authorList>
            <person name="Fang Z."/>
            <person name="Zhang Y."/>
            <person name="Han X."/>
        </authorList>
    </citation>
    <scope>NUCLEOTIDE SEQUENCE [LARGE SCALE GENOMIC DNA]</scope>
    <source>
        <strain evidence="9 10">ANRC-JH13</strain>
    </source>
</reference>
<dbReference type="Proteomes" id="UP000283087">
    <property type="component" value="Unassembled WGS sequence"/>
</dbReference>
<protein>
    <submittedName>
        <fullName evidence="9">C-type cytochrome biogenesis protein CcmI</fullName>
    </submittedName>
</protein>
<evidence type="ECO:0000256" key="2">
    <source>
        <dbReference type="ARBA" id="ARBA00022737"/>
    </source>
</evidence>
<dbReference type="PANTHER" id="PTHR47870:SF4">
    <property type="entry name" value="CYTOCHROME C-TYPE BIOGENESIS PROTEIN CYCH"/>
    <property type="match status" value="1"/>
</dbReference>
<sequence length="417" mass="44973">MTALWLGIALLSLLAVAFVLYPVYQGRQSGAENQADVDRRELNISIYEERLAELNHERAAGNLDEENFASLKLELERNLLQDVDDTVSSSSKPLIITSRGVITAFVLAILVPAAGLAIYSEQGRSGDLAIAINGPIDPFNGKTPTVEEAVTALQNRLAQEPENPQGWYLLANTFMSMQNYPAAAEGYSNALKYLPEEAPQYAGVNGQYAQALFFANQGQLNDQINNEVEKTLSIDPYEVTALGLLGIAAYEKEDYRQAMAFWQKGLRNAVDEQADSLKSGIRSARDKLLAAGETVPDLPELAEVKLTLSVSLDPALRSRVTPDMTLFVLARPVGGRMPLAAKRLTVADLPLTVVLDDSSSMSPQAKLSGAETVELVARISASGQPTPQPGDLSGIISSVAVHGQVDILELSIDHVVE</sequence>
<dbReference type="SMART" id="SM00028">
    <property type="entry name" value="TPR"/>
    <property type="match status" value="2"/>
</dbReference>
<evidence type="ECO:0000259" key="8">
    <source>
        <dbReference type="Pfam" id="PF23914"/>
    </source>
</evidence>
<dbReference type="GO" id="GO:0030313">
    <property type="term" value="C:cell envelope"/>
    <property type="evidence" value="ECO:0007669"/>
    <property type="project" value="UniProtKB-SubCell"/>
</dbReference>
<dbReference type="Pfam" id="PF23892">
    <property type="entry name" value="Ig_CycH"/>
    <property type="match status" value="1"/>
</dbReference>
<evidence type="ECO:0000259" key="7">
    <source>
        <dbReference type="Pfam" id="PF23892"/>
    </source>
</evidence>
<organism evidence="9 10">
    <name type="scientific">Amphritea opalescens</name>
    <dbReference type="NCBI Taxonomy" id="2490544"/>
    <lineage>
        <taxon>Bacteria</taxon>
        <taxon>Pseudomonadati</taxon>
        <taxon>Pseudomonadota</taxon>
        <taxon>Gammaproteobacteria</taxon>
        <taxon>Oceanospirillales</taxon>
        <taxon>Oceanospirillaceae</taxon>
        <taxon>Amphritea</taxon>
    </lineage>
</organism>
<keyword evidence="6" id="KW-0472">Membrane</keyword>